<name>A0A088SF83_LEIPA</name>
<dbReference type="PANTHER" id="PTHR10829">
    <property type="entry name" value="CORTACTIN AND DREBRIN"/>
    <property type="match status" value="1"/>
</dbReference>
<dbReference type="Gene3D" id="3.40.20.10">
    <property type="entry name" value="Severin"/>
    <property type="match status" value="1"/>
</dbReference>
<dbReference type="Proteomes" id="UP000063063">
    <property type="component" value="Chromosome 30"/>
</dbReference>
<evidence type="ECO:0000313" key="3">
    <source>
        <dbReference type="EMBL" id="AIO00472.1"/>
    </source>
</evidence>
<reference evidence="3 4" key="1">
    <citation type="journal article" date="2015" name="Sci. Rep.">
        <title>The genome of Leishmania panamensis: insights into genomics of the L. (Viannia) subgenus.</title>
        <authorList>
            <person name="Llanes A."/>
            <person name="Restrepo C.M."/>
            <person name="Vecchio G.D."/>
            <person name="Anguizola F.J."/>
            <person name="Lleonart R."/>
        </authorList>
    </citation>
    <scope>NUCLEOTIDE SEQUENCE [LARGE SCALE GENOMIC DNA]</scope>
    <source>
        <strain evidence="3 4">MHOM/PA/94/PSC-1</strain>
    </source>
</reference>
<dbReference type="InterPro" id="IPR002108">
    <property type="entry name" value="ADF-H"/>
</dbReference>
<organism evidence="3 4">
    <name type="scientific">Leishmania panamensis</name>
    <dbReference type="NCBI Taxonomy" id="5679"/>
    <lineage>
        <taxon>Eukaryota</taxon>
        <taxon>Discoba</taxon>
        <taxon>Euglenozoa</taxon>
        <taxon>Kinetoplastea</taxon>
        <taxon>Metakinetoplastina</taxon>
        <taxon>Trypanosomatida</taxon>
        <taxon>Trypanosomatidae</taxon>
        <taxon>Leishmaniinae</taxon>
        <taxon>Leishmania</taxon>
        <taxon>Leishmania guyanensis species complex</taxon>
    </lineage>
</organism>
<feature type="region of interest" description="Disordered" evidence="1">
    <location>
        <begin position="144"/>
        <end position="178"/>
    </location>
</feature>
<dbReference type="Pfam" id="PF00241">
    <property type="entry name" value="Cofilin_ADF"/>
    <property type="match status" value="1"/>
</dbReference>
<dbReference type="SUPFAM" id="SSF55753">
    <property type="entry name" value="Actin depolymerizing proteins"/>
    <property type="match status" value="2"/>
</dbReference>
<gene>
    <name evidence="3" type="ORF">LPMP_302490</name>
</gene>
<feature type="domain" description="ADF-H" evidence="2">
    <location>
        <begin position="174"/>
        <end position="304"/>
    </location>
</feature>
<keyword evidence="4" id="KW-1185">Reference proteome</keyword>
<dbReference type="GO" id="GO:0030833">
    <property type="term" value="P:regulation of actin filament polymerization"/>
    <property type="evidence" value="ECO:0007669"/>
    <property type="project" value="TreeGrafter"/>
</dbReference>
<dbReference type="GO" id="GO:0051015">
    <property type="term" value="F:actin filament binding"/>
    <property type="evidence" value="ECO:0007669"/>
    <property type="project" value="TreeGrafter"/>
</dbReference>
<dbReference type="PROSITE" id="PS51263">
    <property type="entry name" value="ADF_H"/>
    <property type="match status" value="1"/>
</dbReference>
<evidence type="ECO:0000313" key="4">
    <source>
        <dbReference type="Proteomes" id="UP000063063"/>
    </source>
</evidence>
<dbReference type="GO" id="GO:0030864">
    <property type="term" value="C:cortical actin cytoskeleton"/>
    <property type="evidence" value="ECO:0007669"/>
    <property type="project" value="TreeGrafter"/>
</dbReference>
<dbReference type="GO" id="GO:0005884">
    <property type="term" value="C:actin filament"/>
    <property type="evidence" value="ECO:0007669"/>
    <property type="project" value="TreeGrafter"/>
</dbReference>
<evidence type="ECO:0000256" key="1">
    <source>
        <dbReference type="SAM" id="MobiDB-lite"/>
    </source>
</evidence>
<sequence length="411" mass="46505">MPKVVCVRRGSDEIDNAIERLDEAKVQLLYSKFPVGSGTFKRNKFIYVQYIGPKCGIVKRGQGINEIANFTTNNIRGVPGFSTTEKTSLSFEFLVRQMRDTFVTDNGNFSMEQIREEYRERLAAEQKMMHREREQAAVVAATARRARRNSAPSVRLAPNPVPPSLKEEEEQRPHSPVELSEKTNRIMASLRQDNGSINWAVFESNLETLTVRAYGRQGIFEMVKNLPDEAWLFGLFRIAFSDGKVRQRRIIFFQWIGSNLKALGRASHTGVYPAMAKALSPFNYEIYLVGRQDLNPQAIIAKSKSAFRTPADRRVGVAQDFLMDSTVFTEENYRQSLVDELAHAEAFEERPKRSHRQTMPIVPDGMEQSLASLAESMTADSPAAHSFSIQETIDLVQANEGGLVWAIFEVQ</sequence>
<dbReference type="KEGG" id="lpan:LPMP_302490"/>
<protein>
    <recommendedName>
        <fullName evidence="2">ADF-H domain-containing protein</fullName>
    </recommendedName>
</protein>
<proteinExistence type="predicted"/>
<dbReference type="eggNOG" id="ENOG502QW1K">
    <property type="taxonomic scope" value="Eukaryota"/>
</dbReference>
<dbReference type="CDD" id="cd11282">
    <property type="entry name" value="ADF_coactosin_like"/>
    <property type="match status" value="1"/>
</dbReference>
<dbReference type="VEuPathDB" id="TriTrypDB:LPAL13_300029600"/>
<dbReference type="RefSeq" id="XP_010701272.1">
    <property type="nucleotide sequence ID" value="XM_010702970.1"/>
</dbReference>
<dbReference type="EMBL" id="CP009399">
    <property type="protein sequence ID" value="AIO00472.1"/>
    <property type="molecule type" value="Genomic_DNA"/>
</dbReference>
<dbReference type="InterPro" id="IPR029006">
    <property type="entry name" value="ADF-H/Gelsolin-like_dom_sf"/>
</dbReference>
<dbReference type="GeneID" id="22577302"/>
<evidence type="ECO:0000259" key="2">
    <source>
        <dbReference type="PROSITE" id="PS51263"/>
    </source>
</evidence>
<dbReference type="PANTHER" id="PTHR10829:SF25">
    <property type="entry name" value="DREBRIN-LIKE PROTEIN"/>
    <property type="match status" value="1"/>
</dbReference>
<accession>A0A088SF83</accession>
<dbReference type="OrthoDB" id="20822at2759"/>
<dbReference type="VEuPathDB" id="TriTrypDB:LPMP_302490"/>
<dbReference type="AlphaFoldDB" id="A0A088SF83"/>
<feature type="compositionally biased region" description="Basic and acidic residues" evidence="1">
    <location>
        <begin position="165"/>
        <end position="178"/>
    </location>
</feature>